<dbReference type="Proteomes" id="UP000274504">
    <property type="component" value="Unassembled WGS sequence"/>
</dbReference>
<dbReference type="PANTHER" id="PTHR46276">
    <property type="entry name" value="E3 UBIQUITIN-PROTEIN LIGASE UBR5"/>
    <property type="match status" value="1"/>
</dbReference>
<proteinExistence type="predicted"/>
<feature type="compositionally biased region" description="Polar residues" evidence="7">
    <location>
        <begin position="2053"/>
        <end position="2064"/>
    </location>
</feature>
<feature type="compositionally biased region" description="Polar residues" evidence="7">
    <location>
        <begin position="687"/>
        <end position="697"/>
    </location>
</feature>
<dbReference type="InterPro" id="IPR047503">
    <property type="entry name" value="UBR-box_UBR5"/>
</dbReference>
<feature type="compositionally biased region" description="Low complexity" evidence="7">
    <location>
        <begin position="2223"/>
        <end position="2232"/>
    </location>
</feature>
<evidence type="ECO:0000313" key="11">
    <source>
        <dbReference type="Proteomes" id="UP000274504"/>
    </source>
</evidence>
<sequence length="3485" mass="377569">MSLKNIGDNIKKDGVFVPEVLRPLVEYVILETVVGPSHLAFLLDDGRVCRVAFSLLEDKLISLSERKKGRNSDSGRDVSVNRDGSSGSARSSGNTVALRNLRGSMSVMGRPRGSINILRDLQRGGGMYFRPPIAASDIPEEVIEQCQMVLQGKSRQVIVRELQRTNLDVNAAVNNLLSREDESDFNSASGTLGLEDDWGDDTEDIFSLLQQSEGLLMETEGDLPDEILDRTASPRFRREILMDCDRTLGDHATYTDRRKRRRFEANLLRNSENYRSGESGRSIFPYLGLSEDKEEENNQDGSNFKGTDSYIQLGDRLEFWTTISAQSPPSRFTSIAALYTELVAINSCGELHQWKWQSAEPFNPHNINSQPFNLDQPEAGQAVNHRHPRAASLGISHEKVISLSGCITRASIMTASGAIATWVDEVLYVLFHSIVPASSAVLNAASLALSRLEHPATHFSELKNEQVVHLSVAPLISVVQCVSGAVYWWGVLPSYIRQKNADKQKNSTGATITTSEATSTRHQNISEGSDVVAKVTNTPSLNPGDLVCMRNAPMFHAGAVGFTLISGIPKVGVLLEDSWKLTDVCRFRVKSPSLKSFSAEKLLAPVNGKNINSASTEAVHALTCPHAQEIAAAFAAAAASQVEHESSQLDTGAVEMPPPPSPASSTCSDHSGPVKVSPGTFKRKKAPSTSGDSGNLPSTSRSDSLQQSASSTSQQSSTKQQLSTSKPSGQSKTSHDEEIEDWCLSDVHFVEDGRNQPVGVLMKLDGNIAAVKFLKEQDRACLAARCPASPVCQFINYISKSGTGGTLSKPFAMPGATSSQSASGCVPQDPFSWINDCRLLNKSDIIQVKQPSGGGLPQRVPDFVQPTPRHITMGFLSSKSPTTVHSNSSSNSTATNTNSIKKKIISLAPENSRIHAIVGRCSTDCLATSAMHHLEYHVFTLNGKTVSSRRLPALANKAGMILDVGNEKTASYSNITLTSPSERPLLLRDSAGVVFPFLPPSRPGQESWVFPPWIDLPPVQCAALAWINTSAMNPSSGSTQDRKRSGGEGDTRNNGSGNVAADKKSSAPARLQNDSRLLFGVIITRETNLLQHIIRTDEVKVEETLRSLAAAAPSRIETIASEMADGHQTILHMAVLMCAPLVRETSEMANTIENILKRSNIGGSTADGSGWTTIPPSSSTQQPSGSLPRSIQSILNLTPGSQRPAPASSTSSSIHDFFIRSSIEAAAVAASSGTAGTALETTAPSSSNSYFCHLSSLTSVEESSRRPAAHRIFRALMDNKRLRGLMPNLLASLSDDCLTPFMLAVQCKAYQVAAYILDFLIEMEGIRSDGSEEAKYQFRYARLMRYLYPSSTRLDDSPLFNLAYNDTCSFTWTGPKHIRQDIFECRTCGLMDSLCCCSECARVCHKGHDCRLKRTSPTAYCDCWEKCRCRSLISGHQDTRKDLFKRLLDYTDMVYLPNRLNDHLMVYLARRVVRQWKEQKQFKSIRRHGGGGGGGGGGGNGGGGGGGGGGGERNRGVAGGGSSNPDEPEHDLDPPVFSRQALEITLDSKAAAASLLCDCKQVFLSYPHGRYEDKKNKSADSPCVQAIQSGTAMLDEFVFLLVCKYPAEFVQRLVNTLALSLSDHLNGDCGVRQLMTLTFSTTPPDGSNDAFYYCQKGIARFVRSLSRIYTGLMLSLAPDHNKKKSRLSGSQGNTLELIRSIFSQLAPVALPELASLAAKIISPVRTGALLFSGPFELSPQLQDAIHTFEQLISSEKSGNSSRSRQAQSNTPFYQCSGHGPDCPNAVIRHLIYGFDGSNDTSSTILPTWINIKRQLAPISNASVRASEQKAEQPMEVEYRMSSTSRPKRRRQESINSDSPQTKHRRRHHHRKRHRHGDSNASTGGSGPSDPSAPPPSQPPVIVIEPMATTTTTSNTSNASNTFAEMELTAPGDSDTDGDVRSNELDSNATTTAVEHHHHMEEEYFSDTASEDETISRGQLEAPGSQHSSISSTAATAGTTGSVILDSLDNSRREQQNESAANTTLGEEEGESTMVVTTYCGSDEEEDEMMTEEVNANNQEMQGLASSIRRSISRRQERDERRRQQQRRFAGMHDDDDEEDNEDTEEEEDEESDMSADGEDEEISVESGGDSEDSDDSESDSESDDSDEEEGEDIEGEDESVSETEEEEEEDMEEGEDDEERGFAHAWSDVTETWVLSPPPSPYAPWTRRRQAGAGNVAGGQTGQGSSSTNTTTQGGGNANAGGAEEGVNANASQSLTSTTATASVSRPMSSSGSVMARLYSAALSSAFDRRNVRGTSLNALTGWTPFGGPLSPSQGNGATDPSAAPAGNSTNNSSNAATSAAPTGNNNNSEAQASAECGDVKNGGIHVTEVQLSRAMGTLLRLIADVMGDLVNQDGDNGEEEGDDTDCRLHQSASAPVLLTPPVGMIIPRKWRTLTRNRGGMVQTPTGCILTPLRSLVVARPADSVGRALICAAMGSILAPIWDWISECLDDLEVRLRARVSWNERRPDVPATEFFNGDYGKSKPRKENATTGSHQNQQSSQNQSSTVGPNESAILIGTNEGDSGIVAIETTAEGGGSIKGSANRAQMLSYVISLMRSMHNEHDSYVPAVDISSYKHSAYLLDAFIYFFRAFESTWPSGLLYHLVQLRDSLPESMELGEEFDQLQPGLFQGHPLAQRTHSFFRRSMSTLSINAPPVDAILNPAAESLPLAVTPQALEPEAERNTYFAVDKNSKLYSDFSNLGGDAYSNMDEESRSQLCMQIGKTLKNIKLGQRIARGGEFLDSVCHSGSTMMRWSRSLNAFASAFSADISIEPRSYMVERLSFTAKEARFRKDMERLRLCTKYDLSLEIDRDPSALILNTATQLNNELSSRLTQSAVYGNSFLMRDSASVADLLRFHHENAAITVGAISPQASSALLNFPSSSSGIPVLLSRRVKVVFRGEPGEGSGVTRSFISSFAEAVTADTHLPDLSSLYPSATGRNVHQEVLNSARAATQTSLMAATSRLFNRLRLPLSSNSNSIAFASSAANNATTTTTTGSGSNNTQTTNTSSSSAPIGSAAGLSRSRRSEIQAARNLFRSPYTSSISINLATPSNTQSEELTDSVASPEPTAVNIPVATTETVETTTASAPTGESSVEGPERDPLFWQPGHSGFFSPRGIPKSLPPDCPAFRARMDLYRCVGRVVALSLLHSEICPISFNRHVLKYILGRPLCWHDFAFYNVDIFEGLRQILLPVARGDNADNFSDFGLNFSLVLAPEEGGNASNSAIQLHQLVPNGDDIDVDAEKVFEYVKRYAEFKMLYVAKDALEQIRLGVFDVLPANALDGLTPEDLRLLLNGITEIDVDMLSGYTTFIDESNCGASLAAEGGSQQSGGGGGDSGTDCGGTTPNTPNPAKDRIDRLKRWFWHVVRGMNPRQRQDLLYFWTSSPALPPSALGFEPTPTIVIRPADDQHLPTANTCISRLYLPLYSSRQILREKLLSAIETRSFGFV</sequence>
<feature type="compositionally biased region" description="Basic and acidic residues" evidence="7">
    <location>
        <begin position="66"/>
        <end position="80"/>
    </location>
</feature>
<dbReference type="SUPFAM" id="SSF56204">
    <property type="entry name" value="Hect, E3 ligase catalytic domain"/>
    <property type="match status" value="1"/>
</dbReference>
<dbReference type="EMBL" id="UYSG01011162">
    <property type="protein sequence ID" value="VDL61206.1"/>
    <property type="molecule type" value="Genomic_DNA"/>
</dbReference>
<dbReference type="Gene3D" id="1.10.8.10">
    <property type="entry name" value="DNA helicase RuvA subunit, C-terminal domain"/>
    <property type="match status" value="1"/>
</dbReference>
<dbReference type="OrthoDB" id="298098at2759"/>
<evidence type="ECO:0000313" key="12">
    <source>
        <dbReference type="WBParaSite" id="HDID_0000889001-mRNA-1"/>
    </source>
</evidence>
<organism evidence="12">
    <name type="scientific">Hymenolepis diminuta</name>
    <name type="common">Rat tapeworm</name>
    <dbReference type="NCBI Taxonomy" id="6216"/>
    <lineage>
        <taxon>Eukaryota</taxon>
        <taxon>Metazoa</taxon>
        <taxon>Spiralia</taxon>
        <taxon>Lophotrochozoa</taxon>
        <taxon>Platyhelminthes</taxon>
        <taxon>Cestoda</taxon>
        <taxon>Eucestoda</taxon>
        <taxon>Cyclophyllidea</taxon>
        <taxon>Hymenolepididae</taxon>
        <taxon>Hymenolepis</taxon>
    </lineage>
</organism>
<feature type="compositionally biased region" description="Low complexity" evidence="7">
    <location>
        <begin position="2240"/>
        <end position="2271"/>
    </location>
</feature>
<feature type="compositionally biased region" description="Polar residues" evidence="7">
    <location>
        <begin position="1764"/>
        <end position="1773"/>
    </location>
</feature>
<reference evidence="12" key="1">
    <citation type="submission" date="2016-04" db="UniProtKB">
        <authorList>
            <consortium name="WormBaseParasite"/>
        </authorList>
    </citation>
    <scope>IDENTIFICATION</scope>
</reference>
<dbReference type="InterPro" id="IPR024725">
    <property type="entry name" value="UBR5_UBA"/>
</dbReference>
<feature type="compositionally biased region" description="Low complexity" evidence="7">
    <location>
        <begin position="877"/>
        <end position="895"/>
    </location>
</feature>
<dbReference type="Pfam" id="PF00632">
    <property type="entry name" value="HECT"/>
    <property type="match status" value="1"/>
</dbReference>
<evidence type="ECO:0000256" key="5">
    <source>
        <dbReference type="PROSITE-ProRule" id="PRU00104"/>
    </source>
</evidence>
<dbReference type="Gene3D" id="3.30.2160.10">
    <property type="entry name" value="Hect, E3 ligase catalytic domain"/>
    <property type="match status" value="1"/>
</dbReference>
<dbReference type="CDD" id="cd14423">
    <property type="entry name" value="CUE_UBR5"/>
    <property type="match status" value="1"/>
</dbReference>
<feature type="region of interest" description="Disordered" evidence="7">
    <location>
        <begin position="2511"/>
        <end position="2553"/>
    </location>
</feature>
<feature type="compositionally biased region" description="Basic and acidic residues" evidence="7">
    <location>
        <begin position="1040"/>
        <end position="1051"/>
    </location>
</feature>
<feature type="region of interest" description="Disordered" evidence="7">
    <location>
        <begin position="3028"/>
        <end position="3064"/>
    </location>
</feature>
<dbReference type="GO" id="GO:0034450">
    <property type="term" value="F:ubiquitin-ubiquitin ligase activity"/>
    <property type="evidence" value="ECO:0007669"/>
    <property type="project" value="TreeGrafter"/>
</dbReference>
<dbReference type="Pfam" id="PF11547">
    <property type="entry name" value="E3_UbLigase_EDD"/>
    <property type="match status" value="1"/>
</dbReference>
<evidence type="ECO:0000313" key="10">
    <source>
        <dbReference type="EMBL" id="VDL61206.1"/>
    </source>
</evidence>
<feature type="region of interest" description="Disordered" evidence="7">
    <location>
        <begin position="876"/>
        <end position="895"/>
    </location>
</feature>
<feature type="zinc finger region" description="UBR-type" evidence="6">
    <location>
        <begin position="1366"/>
        <end position="1434"/>
    </location>
</feature>
<dbReference type="PANTHER" id="PTHR46276:SF1">
    <property type="entry name" value="E3 UBIQUITIN-PROTEIN LIGASE UBR5"/>
    <property type="match status" value="1"/>
</dbReference>
<feature type="compositionally biased region" description="Low complexity" evidence="7">
    <location>
        <begin position="2533"/>
        <end position="2545"/>
    </location>
</feature>
<feature type="region of interest" description="Disordered" evidence="7">
    <location>
        <begin position="1822"/>
        <end position="1901"/>
    </location>
</feature>
<dbReference type="Gene3D" id="3.90.1750.10">
    <property type="entry name" value="Hect, E3 ligase catalytic domains"/>
    <property type="match status" value="1"/>
</dbReference>
<dbReference type="Gene3D" id="3.30.2410.10">
    <property type="entry name" value="Hect, E3 ligase catalytic domain"/>
    <property type="match status" value="1"/>
</dbReference>
<feature type="compositionally biased region" description="Low complexity" evidence="7">
    <location>
        <begin position="698"/>
        <end position="728"/>
    </location>
</feature>
<feature type="compositionally biased region" description="Acidic residues" evidence="7">
    <location>
        <begin position="2093"/>
        <end position="2179"/>
    </location>
</feature>
<feature type="region of interest" description="Disordered" evidence="7">
    <location>
        <begin position="3084"/>
        <end position="3103"/>
    </location>
</feature>
<gene>
    <name evidence="10" type="ORF">HDID_LOCUS8888</name>
</gene>
<keyword evidence="3 5" id="KW-0833">Ubl conjugation pathway</keyword>
<dbReference type="InterPro" id="IPR035983">
    <property type="entry name" value="Hect_E3_ubiquitin_ligase"/>
</dbReference>
<feature type="compositionally biased region" description="Acidic residues" evidence="7">
    <location>
        <begin position="2041"/>
        <end position="2050"/>
    </location>
</feature>
<dbReference type="PROSITE" id="PS51157">
    <property type="entry name" value="ZF_UBR"/>
    <property type="match status" value="1"/>
</dbReference>
<feature type="region of interest" description="Disordered" evidence="7">
    <location>
        <begin position="1166"/>
        <end position="1188"/>
    </location>
</feature>
<feature type="domain" description="UBR-type" evidence="9">
    <location>
        <begin position="1366"/>
        <end position="1434"/>
    </location>
</feature>
<protein>
    <submittedName>
        <fullName evidence="12">UBA domain-containing protein</fullName>
    </submittedName>
</protein>
<feature type="compositionally biased region" description="Low complexity" evidence="7">
    <location>
        <begin position="1753"/>
        <end position="1763"/>
    </location>
</feature>
<feature type="compositionally biased region" description="Low complexity" evidence="7">
    <location>
        <begin position="1172"/>
        <end position="1186"/>
    </location>
</feature>
<feature type="active site" description="Glycyl thioester intermediate" evidence="5">
    <location>
        <position position="3454"/>
    </location>
</feature>
<keyword evidence="1" id="KW-0479">Metal-binding</keyword>
<evidence type="ECO:0000259" key="8">
    <source>
        <dbReference type="PROSITE" id="PS50237"/>
    </source>
</evidence>
<name>A0A158QFH7_HYMDI</name>
<dbReference type="STRING" id="6216.A0A158QFH7"/>
<evidence type="ECO:0000256" key="6">
    <source>
        <dbReference type="PROSITE-ProRule" id="PRU00508"/>
    </source>
</evidence>
<keyword evidence="2" id="KW-0863">Zinc-finger</keyword>
<dbReference type="SMART" id="SM00119">
    <property type="entry name" value="HECTc"/>
    <property type="match status" value="1"/>
</dbReference>
<feature type="compositionally biased region" description="Polar residues" evidence="7">
    <location>
        <begin position="3084"/>
        <end position="3095"/>
    </location>
</feature>
<feature type="compositionally biased region" description="Polar residues" evidence="7">
    <location>
        <begin position="506"/>
        <end position="525"/>
    </location>
</feature>
<feature type="compositionally biased region" description="Basic and acidic residues" evidence="7">
    <location>
        <begin position="1826"/>
        <end position="1838"/>
    </location>
</feature>
<feature type="region of interest" description="Disordered" evidence="7">
    <location>
        <begin position="2010"/>
        <end position="2271"/>
    </location>
</feature>
<feature type="region of interest" description="Disordered" evidence="7">
    <location>
        <begin position="1032"/>
        <end position="1068"/>
    </location>
</feature>
<feature type="compositionally biased region" description="Basic and acidic residues" evidence="7">
    <location>
        <begin position="2073"/>
        <end position="2082"/>
    </location>
</feature>
<feature type="region of interest" description="Disordered" evidence="7">
    <location>
        <begin position="66"/>
        <end position="95"/>
    </location>
</feature>
<feature type="compositionally biased region" description="Gly residues" evidence="7">
    <location>
        <begin position="3365"/>
        <end position="3378"/>
    </location>
</feature>
<reference evidence="10 11" key="2">
    <citation type="submission" date="2018-11" db="EMBL/GenBank/DDBJ databases">
        <authorList>
            <consortium name="Pathogen Informatics"/>
        </authorList>
    </citation>
    <scope>NUCLEOTIDE SEQUENCE [LARGE SCALE GENOMIC DNA]</scope>
</reference>
<evidence type="ECO:0000259" key="9">
    <source>
        <dbReference type="PROSITE" id="PS51157"/>
    </source>
</evidence>
<feature type="region of interest" description="Disordered" evidence="7">
    <location>
        <begin position="643"/>
        <end position="737"/>
    </location>
</feature>
<dbReference type="GO" id="GO:0043130">
    <property type="term" value="F:ubiquitin binding"/>
    <property type="evidence" value="ECO:0007669"/>
    <property type="project" value="InterPro"/>
</dbReference>
<feature type="domain" description="HECT" evidence="8">
    <location>
        <begin position="3149"/>
        <end position="3485"/>
    </location>
</feature>
<dbReference type="InterPro" id="IPR000569">
    <property type="entry name" value="HECT_dom"/>
</dbReference>
<dbReference type="GO" id="GO:0005634">
    <property type="term" value="C:nucleus"/>
    <property type="evidence" value="ECO:0007669"/>
    <property type="project" value="TreeGrafter"/>
</dbReference>
<feature type="compositionally biased region" description="Low complexity" evidence="7">
    <location>
        <begin position="84"/>
        <end position="93"/>
    </location>
</feature>
<dbReference type="CDD" id="cd19675">
    <property type="entry name" value="UBR-box_UBR5"/>
    <property type="match status" value="1"/>
</dbReference>
<dbReference type="InterPro" id="IPR003126">
    <property type="entry name" value="Znf_UBR"/>
</dbReference>
<feature type="compositionally biased region" description="Low complexity" evidence="7">
    <location>
        <begin position="2321"/>
        <end position="2348"/>
    </location>
</feature>
<dbReference type="PROSITE" id="PS50237">
    <property type="entry name" value="HECT"/>
    <property type="match status" value="1"/>
</dbReference>
<feature type="compositionally biased region" description="Low complexity" evidence="7">
    <location>
        <begin position="3028"/>
        <end position="3060"/>
    </location>
</feature>
<feature type="region of interest" description="Disordered" evidence="7">
    <location>
        <begin position="1483"/>
        <end position="1534"/>
    </location>
</feature>
<evidence type="ECO:0000256" key="4">
    <source>
        <dbReference type="ARBA" id="ARBA00022833"/>
    </source>
</evidence>
<feature type="region of interest" description="Disordered" evidence="7">
    <location>
        <begin position="1753"/>
        <end position="1777"/>
    </location>
</feature>
<evidence type="ECO:0000256" key="1">
    <source>
        <dbReference type="ARBA" id="ARBA00022723"/>
    </source>
</evidence>
<dbReference type="WBParaSite" id="HDID_0000889001-mRNA-1">
    <property type="protein sequence ID" value="HDID_0000889001-mRNA-1"/>
    <property type="gene ID" value="HDID_0000889001"/>
</dbReference>
<evidence type="ECO:0000256" key="2">
    <source>
        <dbReference type="ARBA" id="ARBA00022771"/>
    </source>
</evidence>
<keyword evidence="4" id="KW-0862">Zinc</keyword>
<dbReference type="SMART" id="SM00396">
    <property type="entry name" value="ZnF_UBR1"/>
    <property type="match status" value="1"/>
</dbReference>
<feature type="compositionally biased region" description="Gly residues" evidence="7">
    <location>
        <begin position="1490"/>
        <end position="1522"/>
    </location>
</feature>
<dbReference type="FunFam" id="1.10.8.10:FF:000009">
    <property type="entry name" value="Putative E3 ubiquitin-protein ligase UBR5"/>
    <property type="match status" value="1"/>
</dbReference>
<evidence type="ECO:0000256" key="3">
    <source>
        <dbReference type="ARBA" id="ARBA00022786"/>
    </source>
</evidence>
<dbReference type="GO" id="GO:0000209">
    <property type="term" value="P:protein polyubiquitination"/>
    <property type="evidence" value="ECO:0007669"/>
    <property type="project" value="TreeGrafter"/>
</dbReference>
<dbReference type="GO" id="GO:0008270">
    <property type="term" value="F:zinc ion binding"/>
    <property type="evidence" value="ECO:0007669"/>
    <property type="project" value="UniProtKB-KW"/>
</dbReference>
<accession>A0A158QFH7</accession>
<feature type="region of interest" description="Disordered" evidence="7">
    <location>
        <begin position="2300"/>
        <end position="2355"/>
    </location>
</feature>
<feature type="region of interest" description="Disordered" evidence="7">
    <location>
        <begin position="503"/>
        <end position="525"/>
    </location>
</feature>
<feature type="region of interest" description="Disordered" evidence="7">
    <location>
        <begin position="3359"/>
        <end position="3391"/>
    </location>
</feature>
<dbReference type="GO" id="GO:0090263">
    <property type="term" value="P:positive regulation of canonical Wnt signaling pathway"/>
    <property type="evidence" value="ECO:0007669"/>
    <property type="project" value="TreeGrafter"/>
</dbReference>
<evidence type="ECO:0000256" key="7">
    <source>
        <dbReference type="SAM" id="MobiDB-lite"/>
    </source>
</evidence>
<feature type="compositionally biased region" description="Basic residues" evidence="7">
    <location>
        <begin position="1861"/>
        <end position="1875"/>
    </location>
</feature>
<dbReference type="GO" id="GO:0005737">
    <property type="term" value="C:cytoplasm"/>
    <property type="evidence" value="ECO:0007669"/>
    <property type="project" value="TreeGrafter"/>
</dbReference>